<feature type="active site" evidence="6">
    <location>
        <position position="139"/>
    </location>
</feature>
<feature type="binding site" evidence="6">
    <location>
        <position position="138"/>
    </location>
    <ligand>
        <name>Fe cation</name>
        <dbReference type="ChEBI" id="CHEBI:24875"/>
    </ligand>
</feature>
<dbReference type="GO" id="GO:0042586">
    <property type="term" value="F:peptide deformylase activity"/>
    <property type="evidence" value="ECO:0007669"/>
    <property type="project" value="UniProtKB-UniRule"/>
</dbReference>
<dbReference type="Pfam" id="PF01327">
    <property type="entry name" value="Pep_deformylase"/>
    <property type="match status" value="1"/>
</dbReference>
<dbReference type="RefSeq" id="WP_093616904.1">
    <property type="nucleotide sequence ID" value="NZ_BOMT01000085.1"/>
</dbReference>
<proteinExistence type="inferred from homology"/>
<accession>A0A1I2HFT8</accession>
<comment type="similarity">
    <text evidence="1 6">Belongs to the polypeptide deformylase family.</text>
</comment>
<dbReference type="InterPro" id="IPR036821">
    <property type="entry name" value="Peptide_deformylase_sf"/>
</dbReference>
<evidence type="ECO:0000256" key="6">
    <source>
        <dbReference type="HAMAP-Rule" id="MF_00163"/>
    </source>
</evidence>
<gene>
    <name evidence="6" type="primary">def</name>
    <name evidence="7" type="ORF">SAMN05421541_108115</name>
</gene>
<dbReference type="Proteomes" id="UP000199645">
    <property type="component" value="Unassembled WGS sequence"/>
</dbReference>
<dbReference type="NCBIfam" id="TIGR00079">
    <property type="entry name" value="pept_deformyl"/>
    <property type="match status" value="1"/>
</dbReference>
<keyword evidence="3 6" id="KW-0378">Hydrolase</keyword>
<keyword evidence="4 6" id="KW-0648">Protein biosynthesis</keyword>
<comment type="catalytic activity">
    <reaction evidence="6">
        <text>N-terminal N-formyl-L-methionyl-[peptide] + H2O = N-terminal L-methionyl-[peptide] + formate</text>
        <dbReference type="Rhea" id="RHEA:24420"/>
        <dbReference type="Rhea" id="RHEA-COMP:10639"/>
        <dbReference type="Rhea" id="RHEA-COMP:10640"/>
        <dbReference type="ChEBI" id="CHEBI:15377"/>
        <dbReference type="ChEBI" id="CHEBI:15740"/>
        <dbReference type="ChEBI" id="CHEBI:49298"/>
        <dbReference type="ChEBI" id="CHEBI:64731"/>
        <dbReference type="EC" id="3.5.1.88"/>
    </reaction>
</comment>
<dbReference type="AlphaFoldDB" id="A0A1I2HFT8"/>
<dbReference type="PANTHER" id="PTHR10458:SF2">
    <property type="entry name" value="PEPTIDE DEFORMYLASE, MITOCHONDRIAL"/>
    <property type="match status" value="1"/>
</dbReference>
<comment type="function">
    <text evidence="6">Removes the formyl group from the N-terminal Met of newly synthesized proteins. Requires at least a dipeptide for an efficient rate of reaction. N-terminal L-methionine is a prerequisite for activity but the enzyme has broad specificity at other positions.</text>
</comment>
<organism evidence="7 8">
    <name type="scientific">Actinoplanes philippinensis</name>
    <dbReference type="NCBI Taxonomy" id="35752"/>
    <lineage>
        <taxon>Bacteria</taxon>
        <taxon>Bacillati</taxon>
        <taxon>Actinomycetota</taxon>
        <taxon>Actinomycetes</taxon>
        <taxon>Micromonosporales</taxon>
        <taxon>Micromonosporaceae</taxon>
        <taxon>Actinoplanes</taxon>
    </lineage>
</organism>
<dbReference type="EMBL" id="FONV01000008">
    <property type="protein sequence ID" value="SFF28263.1"/>
    <property type="molecule type" value="Genomic_DNA"/>
</dbReference>
<name>A0A1I2HFT8_9ACTN</name>
<comment type="cofactor">
    <cofactor evidence="6">
        <name>Fe(2+)</name>
        <dbReference type="ChEBI" id="CHEBI:29033"/>
    </cofactor>
    <text evidence="6">Binds 1 Fe(2+) ion.</text>
</comment>
<evidence type="ECO:0000256" key="1">
    <source>
        <dbReference type="ARBA" id="ARBA00010759"/>
    </source>
</evidence>
<evidence type="ECO:0000313" key="7">
    <source>
        <dbReference type="EMBL" id="SFF28263.1"/>
    </source>
</evidence>
<dbReference type="PIRSF" id="PIRSF004749">
    <property type="entry name" value="Pep_def"/>
    <property type="match status" value="1"/>
</dbReference>
<dbReference type="OrthoDB" id="9804313at2"/>
<dbReference type="PRINTS" id="PR01576">
    <property type="entry name" value="PDEFORMYLASE"/>
</dbReference>
<keyword evidence="5 6" id="KW-0408">Iron</keyword>
<dbReference type="Gene3D" id="3.90.45.10">
    <property type="entry name" value="Peptide deformylase"/>
    <property type="match status" value="1"/>
</dbReference>
<reference evidence="7 8" key="1">
    <citation type="submission" date="2016-10" db="EMBL/GenBank/DDBJ databases">
        <authorList>
            <person name="de Groot N.N."/>
        </authorList>
    </citation>
    <scope>NUCLEOTIDE SEQUENCE [LARGE SCALE GENOMIC DNA]</scope>
    <source>
        <strain evidence="7 8">DSM 43019</strain>
    </source>
</reference>
<dbReference type="InterPro" id="IPR023635">
    <property type="entry name" value="Peptide_deformylase"/>
</dbReference>
<evidence type="ECO:0000256" key="3">
    <source>
        <dbReference type="ARBA" id="ARBA00022801"/>
    </source>
</evidence>
<protein>
    <recommendedName>
        <fullName evidence="6">Peptide deformylase</fullName>
        <shortName evidence="6">PDF</shortName>
        <ecNumber evidence="6">3.5.1.88</ecNumber>
    </recommendedName>
    <alternativeName>
        <fullName evidence="6">Polypeptide deformylase</fullName>
    </alternativeName>
</protein>
<keyword evidence="2 6" id="KW-0479">Metal-binding</keyword>
<dbReference type="PANTHER" id="PTHR10458">
    <property type="entry name" value="PEPTIDE DEFORMYLASE"/>
    <property type="match status" value="1"/>
</dbReference>
<sequence>MPARPITHYGNPVLHRRCADVTTFDQALADLVADMFDSMYAANGVGLAANQIGVDLQVFVYDCPGDDGVRHKGHIVNPVLQAASALAGDVTATEGCLSVPGPSAELARAALASVTGFDQDGTPITISGTGYFARCLQHETDHLDGTLYVDRLPARRRDELLREAGLR</sequence>
<evidence type="ECO:0000256" key="2">
    <source>
        <dbReference type="ARBA" id="ARBA00022723"/>
    </source>
</evidence>
<dbReference type="FunFam" id="3.90.45.10:FF:000004">
    <property type="entry name" value="Peptide deformylase"/>
    <property type="match status" value="1"/>
</dbReference>
<keyword evidence="8" id="KW-1185">Reference proteome</keyword>
<dbReference type="SUPFAM" id="SSF56420">
    <property type="entry name" value="Peptide deformylase"/>
    <property type="match status" value="1"/>
</dbReference>
<dbReference type="EC" id="3.5.1.88" evidence="6"/>
<dbReference type="STRING" id="35752.SAMN05421541_108115"/>
<feature type="binding site" evidence="6">
    <location>
        <position position="142"/>
    </location>
    <ligand>
        <name>Fe cation</name>
        <dbReference type="ChEBI" id="CHEBI:24875"/>
    </ligand>
</feature>
<dbReference type="NCBIfam" id="NF001159">
    <property type="entry name" value="PRK00150.1-3"/>
    <property type="match status" value="1"/>
</dbReference>
<feature type="binding site" evidence="6">
    <location>
        <position position="96"/>
    </location>
    <ligand>
        <name>Fe cation</name>
        <dbReference type="ChEBI" id="CHEBI:24875"/>
    </ligand>
</feature>
<evidence type="ECO:0000256" key="4">
    <source>
        <dbReference type="ARBA" id="ARBA00022917"/>
    </source>
</evidence>
<dbReference type="GO" id="GO:0046872">
    <property type="term" value="F:metal ion binding"/>
    <property type="evidence" value="ECO:0007669"/>
    <property type="project" value="UniProtKB-KW"/>
</dbReference>
<evidence type="ECO:0000313" key="8">
    <source>
        <dbReference type="Proteomes" id="UP000199645"/>
    </source>
</evidence>
<dbReference type="GO" id="GO:0006412">
    <property type="term" value="P:translation"/>
    <property type="evidence" value="ECO:0007669"/>
    <property type="project" value="UniProtKB-UniRule"/>
</dbReference>
<dbReference type="HAMAP" id="MF_00163">
    <property type="entry name" value="Pep_deformylase"/>
    <property type="match status" value="1"/>
</dbReference>
<dbReference type="CDD" id="cd00487">
    <property type="entry name" value="Pep_deformylase"/>
    <property type="match status" value="1"/>
</dbReference>
<evidence type="ECO:0000256" key="5">
    <source>
        <dbReference type="ARBA" id="ARBA00023004"/>
    </source>
</evidence>